<sequence>MEFDDSLHGGPCPLCLKLGQDWLLKLSPLNDEEAVFFCTNPECAYPIGTPLDVRSEWVVPFRLRDWIRRSTRKRHNTGSSGTGSLGRSCTNLANTSASGSPLCHLSSTQTSPALSTISTISSTSSKQPKVSPIQLDSLNSPGTLDAGSSFQGNLEARNSTSIEEEGTSIIKTDGSLTGLSLFDIDNGTSVNRQNNENIEQCTEKESSLTVSSTKASGQPYDRPGQSSDAVIIDTLEEAYKERIGEKLAVCTNDGQQSKGLISASPHYGVQIQCYGGSTDSEAPNASVGNRSSNCEIEHVFSTDCATSFDYAKPIAPSGMSQLSSSPPLFDSIEGGVVSSYFPLSSMVEVAKPLNASVCYDIDEDLNLHQDTEQTEDYSFLGRITAAEENQPLGQTTMPFCSREVTLPINVETPSFSVYSDLDTNYSFDPTNQKKEESVSDQKLAGSGQNYDSLQNGINTSLGVIPVDITLNEFTFETMMGTDEGKIKEELDISSEGAKNDSEIYQGEVTTKSEKDEFLQKLSLQKLMKHFQRKLKNPSIEV</sequence>
<organism evidence="2 3">
    <name type="scientific">Artemia franciscana</name>
    <name type="common">Brine shrimp</name>
    <name type="synonym">Artemia sanfranciscana</name>
    <dbReference type="NCBI Taxonomy" id="6661"/>
    <lineage>
        <taxon>Eukaryota</taxon>
        <taxon>Metazoa</taxon>
        <taxon>Ecdysozoa</taxon>
        <taxon>Arthropoda</taxon>
        <taxon>Crustacea</taxon>
        <taxon>Branchiopoda</taxon>
        <taxon>Anostraca</taxon>
        <taxon>Artemiidae</taxon>
        <taxon>Artemia</taxon>
    </lineage>
</organism>
<evidence type="ECO:0000256" key="1">
    <source>
        <dbReference type="SAM" id="MobiDB-lite"/>
    </source>
</evidence>
<dbReference type="Proteomes" id="UP001187531">
    <property type="component" value="Unassembled WGS sequence"/>
</dbReference>
<dbReference type="EMBL" id="JAVRJZ010000014">
    <property type="protein sequence ID" value="KAK2713367.1"/>
    <property type="molecule type" value="Genomic_DNA"/>
</dbReference>
<protein>
    <submittedName>
        <fullName evidence="2">Uncharacterized protein</fullName>
    </submittedName>
</protein>
<reference evidence="2" key="1">
    <citation type="submission" date="2023-07" db="EMBL/GenBank/DDBJ databases">
        <title>Chromosome-level genome assembly of Artemia franciscana.</title>
        <authorList>
            <person name="Jo E."/>
        </authorList>
    </citation>
    <scope>NUCLEOTIDE SEQUENCE</scope>
    <source>
        <tissue evidence="2">Whole body</tissue>
    </source>
</reference>
<feature type="compositionally biased region" description="Polar residues" evidence="1">
    <location>
        <begin position="207"/>
        <end position="216"/>
    </location>
</feature>
<evidence type="ECO:0000313" key="3">
    <source>
        <dbReference type="Proteomes" id="UP001187531"/>
    </source>
</evidence>
<gene>
    <name evidence="2" type="ORF">QYM36_009285</name>
</gene>
<dbReference type="AlphaFoldDB" id="A0AA88L1T2"/>
<evidence type="ECO:0000313" key="2">
    <source>
        <dbReference type="EMBL" id="KAK2713367.1"/>
    </source>
</evidence>
<comment type="caution">
    <text evidence="2">The sequence shown here is derived from an EMBL/GenBank/DDBJ whole genome shotgun (WGS) entry which is preliminary data.</text>
</comment>
<proteinExistence type="predicted"/>
<keyword evidence="3" id="KW-1185">Reference proteome</keyword>
<feature type="region of interest" description="Disordered" evidence="1">
    <location>
        <begin position="427"/>
        <end position="447"/>
    </location>
</feature>
<feature type="region of interest" description="Disordered" evidence="1">
    <location>
        <begin position="206"/>
        <end position="226"/>
    </location>
</feature>
<name>A0AA88L1T2_ARTSF</name>
<accession>A0AA88L1T2</accession>